<dbReference type="GO" id="GO:0000140">
    <property type="term" value="F:acylglycerone-phosphate reductase (NADP+) activity"/>
    <property type="evidence" value="ECO:0007669"/>
    <property type="project" value="TreeGrafter"/>
</dbReference>
<dbReference type="Gene3D" id="3.40.50.720">
    <property type="entry name" value="NAD(P)-binding Rossmann-like Domain"/>
    <property type="match status" value="1"/>
</dbReference>
<dbReference type="GO" id="GO:0004806">
    <property type="term" value="F:triacylglycerol lipase activity"/>
    <property type="evidence" value="ECO:0007669"/>
    <property type="project" value="TreeGrafter"/>
</dbReference>
<organism evidence="5 6">
    <name type="scientific">Diaporthe helianthi</name>
    <dbReference type="NCBI Taxonomy" id="158607"/>
    <lineage>
        <taxon>Eukaryota</taxon>
        <taxon>Fungi</taxon>
        <taxon>Dikarya</taxon>
        <taxon>Ascomycota</taxon>
        <taxon>Pezizomycotina</taxon>
        <taxon>Sordariomycetes</taxon>
        <taxon>Sordariomycetidae</taxon>
        <taxon>Diaporthales</taxon>
        <taxon>Diaporthaceae</taxon>
        <taxon>Diaporthe</taxon>
    </lineage>
</organism>
<dbReference type="FunCoup" id="A0A2P5HK15">
    <property type="interactions" value="254"/>
</dbReference>
<evidence type="ECO:0000256" key="3">
    <source>
        <dbReference type="ARBA" id="ARBA00023002"/>
    </source>
</evidence>
<dbReference type="InterPro" id="IPR002347">
    <property type="entry name" value="SDR_fam"/>
</dbReference>
<dbReference type="InterPro" id="IPR036291">
    <property type="entry name" value="NAD(P)-bd_dom_sf"/>
</dbReference>
<sequence length="302" mass="32317">MMGATQKRTVLVTGCSAGGAGHALALEFAARGLRVFATARSTSSLTGLAEKGIETFALDVTKAESIATLKREITARTGGKLDILYNNAGMIYQIPAIEADPAKVRQMYDTNVFGLFDMVTAFTPLLLASVKDSQLPPTIVNVASVLARMPLIFSAAYNASKAAVVQYSDTLRLEVGPLGIKVVTLYMGEVSTGLMHAGSVKFGPNSIYADFEARVQNANEKHARETMKADEFARKVVSQVVDKKPGAGVGEYLWLGTNAFIVWLLNAVGPRKVFDGTSEGMVGFNDKGLKKVLFARGQQSQI</sequence>
<name>A0A2P5HK15_DIAHE</name>
<dbReference type="SUPFAM" id="SSF51735">
    <property type="entry name" value="NAD(P)-binding Rossmann-fold domains"/>
    <property type="match status" value="1"/>
</dbReference>
<dbReference type="STRING" id="158607.A0A2P5HK15"/>
<dbReference type="PANTHER" id="PTHR44169:SF6">
    <property type="entry name" value="NADPH-DEPENDENT 1-ACYLDIHYDROXYACETONE PHOSPHATE REDUCTASE"/>
    <property type="match status" value="1"/>
</dbReference>
<dbReference type="GO" id="GO:0006654">
    <property type="term" value="P:phosphatidic acid biosynthetic process"/>
    <property type="evidence" value="ECO:0007669"/>
    <property type="project" value="TreeGrafter"/>
</dbReference>
<comment type="caution">
    <text evidence="5">The sequence shown here is derived from an EMBL/GenBank/DDBJ whole genome shotgun (WGS) entry which is preliminary data.</text>
</comment>
<protein>
    <submittedName>
        <fullName evidence="5">Oxidoreductase</fullName>
    </submittedName>
</protein>
<dbReference type="PROSITE" id="PS00061">
    <property type="entry name" value="ADH_SHORT"/>
    <property type="match status" value="1"/>
</dbReference>
<dbReference type="InParanoid" id="A0A2P5HK15"/>
<dbReference type="Pfam" id="PF00106">
    <property type="entry name" value="adh_short"/>
    <property type="match status" value="1"/>
</dbReference>
<evidence type="ECO:0000256" key="1">
    <source>
        <dbReference type="ARBA" id="ARBA00006484"/>
    </source>
</evidence>
<dbReference type="PANTHER" id="PTHR44169">
    <property type="entry name" value="NADPH-DEPENDENT 1-ACYLDIHYDROXYACETONE PHOSPHATE REDUCTASE"/>
    <property type="match status" value="1"/>
</dbReference>
<dbReference type="Proteomes" id="UP000094444">
    <property type="component" value="Unassembled WGS sequence"/>
</dbReference>
<accession>A0A2P5HK15</accession>
<reference evidence="5" key="1">
    <citation type="submission" date="2017-09" db="EMBL/GenBank/DDBJ databases">
        <title>Polyketide synthases of a Diaporthe helianthi virulent isolate.</title>
        <authorList>
            <person name="Baroncelli R."/>
        </authorList>
    </citation>
    <scope>NUCLEOTIDE SEQUENCE [LARGE SCALE GENOMIC DNA]</scope>
    <source>
        <strain evidence="5">7/96</strain>
    </source>
</reference>
<dbReference type="GO" id="GO:0005783">
    <property type="term" value="C:endoplasmic reticulum"/>
    <property type="evidence" value="ECO:0007669"/>
    <property type="project" value="TreeGrafter"/>
</dbReference>
<gene>
    <name evidence="5" type="ORF">DHEL01_v211012</name>
</gene>
<keyword evidence="3" id="KW-0560">Oxidoreductase</keyword>
<dbReference type="InterPro" id="IPR020904">
    <property type="entry name" value="Sc_DH/Rdtase_CS"/>
</dbReference>
<comment type="similarity">
    <text evidence="1 4">Belongs to the short-chain dehydrogenases/reductases (SDR) family.</text>
</comment>
<dbReference type="PRINTS" id="PR00080">
    <property type="entry name" value="SDRFAMILY"/>
</dbReference>
<dbReference type="EMBL" id="MAVT02001572">
    <property type="protein sequence ID" value="POS70593.1"/>
    <property type="molecule type" value="Genomic_DNA"/>
</dbReference>
<keyword evidence="6" id="KW-1185">Reference proteome</keyword>
<dbReference type="PRINTS" id="PR00081">
    <property type="entry name" value="GDHRDH"/>
</dbReference>
<keyword evidence="2" id="KW-0521">NADP</keyword>
<dbReference type="OrthoDB" id="2102561at2759"/>
<evidence type="ECO:0000313" key="5">
    <source>
        <dbReference type="EMBL" id="POS70593.1"/>
    </source>
</evidence>
<proteinExistence type="inferred from homology"/>
<dbReference type="AlphaFoldDB" id="A0A2P5HK15"/>
<evidence type="ECO:0000313" key="6">
    <source>
        <dbReference type="Proteomes" id="UP000094444"/>
    </source>
</evidence>
<evidence type="ECO:0000256" key="4">
    <source>
        <dbReference type="RuleBase" id="RU000363"/>
    </source>
</evidence>
<dbReference type="GO" id="GO:0005811">
    <property type="term" value="C:lipid droplet"/>
    <property type="evidence" value="ECO:0007669"/>
    <property type="project" value="TreeGrafter"/>
</dbReference>
<evidence type="ECO:0000256" key="2">
    <source>
        <dbReference type="ARBA" id="ARBA00022857"/>
    </source>
</evidence>
<dbReference type="GO" id="GO:0019433">
    <property type="term" value="P:triglyceride catabolic process"/>
    <property type="evidence" value="ECO:0007669"/>
    <property type="project" value="TreeGrafter"/>
</dbReference>